<proteinExistence type="inferred from homology"/>
<feature type="region of interest" description="Disordered" evidence="12">
    <location>
        <begin position="56"/>
        <end position="97"/>
    </location>
</feature>
<dbReference type="PANTHER" id="PTHR12821:SF0">
    <property type="entry name" value="BYSTIN"/>
    <property type="match status" value="1"/>
</dbReference>
<dbReference type="SMART" id="SM00430">
    <property type="entry name" value="HOLI"/>
    <property type="match status" value="1"/>
</dbReference>
<evidence type="ECO:0000256" key="11">
    <source>
        <dbReference type="ARBA" id="ARBA00078913"/>
    </source>
</evidence>
<evidence type="ECO:0000256" key="10">
    <source>
        <dbReference type="ARBA" id="ARBA00023242"/>
    </source>
</evidence>
<reference evidence="15 16" key="1">
    <citation type="journal article" date="2020" name="Cell">
        <title>Large-Scale Comparative Analyses of Tick Genomes Elucidate Their Genetic Diversity and Vector Capacities.</title>
        <authorList>
            <consortium name="Tick Genome and Microbiome Consortium (TIGMIC)"/>
            <person name="Jia N."/>
            <person name="Wang J."/>
            <person name="Shi W."/>
            <person name="Du L."/>
            <person name="Sun Y."/>
            <person name="Zhan W."/>
            <person name="Jiang J.F."/>
            <person name="Wang Q."/>
            <person name="Zhang B."/>
            <person name="Ji P."/>
            <person name="Bell-Sakyi L."/>
            <person name="Cui X.M."/>
            <person name="Yuan T.T."/>
            <person name="Jiang B.G."/>
            <person name="Yang W.F."/>
            <person name="Lam T.T."/>
            <person name="Chang Q.C."/>
            <person name="Ding S.J."/>
            <person name="Wang X.J."/>
            <person name="Zhu J.G."/>
            <person name="Ruan X.D."/>
            <person name="Zhao L."/>
            <person name="Wei J.T."/>
            <person name="Ye R.Z."/>
            <person name="Que T.C."/>
            <person name="Du C.H."/>
            <person name="Zhou Y.H."/>
            <person name="Cheng J.X."/>
            <person name="Dai P.F."/>
            <person name="Guo W.B."/>
            <person name="Han X.H."/>
            <person name="Huang E.J."/>
            <person name="Li L.F."/>
            <person name="Wei W."/>
            <person name="Gao Y.C."/>
            <person name="Liu J.Z."/>
            <person name="Shao H.Z."/>
            <person name="Wang X."/>
            <person name="Wang C.C."/>
            <person name="Yang T.C."/>
            <person name="Huo Q.B."/>
            <person name="Li W."/>
            <person name="Chen H.Y."/>
            <person name="Chen S.E."/>
            <person name="Zhou L.G."/>
            <person name="Ni X.B."/>
            <person name="Tian J.H."/>
            <person name="Sheng Y."/>
            <person name="Liu T."/>
            <person name="Pan Y.S."/>
            <person name="Xia L.Y."/>
            <person name="Li J."/>
            <person name="Zhao F."/>
            <person name="Cao W.C."/>
        </authorList>
    </citation>
    <scope>NUCLEOTIDE SEQUENCE [LARGE SCALE GENOMIC DNA]</scope>
    <source>
        <strain evidence="15">HaeL-2018</strain>
    </source>
</reference>
<comment type="caution">
    <text evidence="15">The sequence shown here is derived from an EMBL/GenBank/DDBJ whole genome shotgun (WGS) entry which is preliminary data.</text>
</comment>
<dbReference type="PROSITE" id="PS51030">
    <property type="entry name" value="NUCLEAR_REC_DBD_2"/>
    <property type="match status" value="1"/>
</dbReference>
<evidence type="ECO:0000256" key="9">
    <source>
        <dbReference type="ARBA" id="ARBA00023170"/>
    </source>
</evidence>
<keyword evidence="10" id="KW-0539">Nucleus</keyword>
<dbReference type="PANTHER" id="PTHR12821">
    <property type="entry name" value="BYSTIN"/>
    <property type="match status" value="1"/>
</dbReference>
<organism evidence="15 16">
    <name type="scientific">Haemaphysalis longicornis</name>
    <name type="common">Bush tick</name>
    <dbReference type="NCBI Taxonomy" id="44386"/>
    <lineage>
        <taxon>Eukaryota</taxon>
        <taxon>Metazoa</taxon>
        <taxon>Ecdysozoa</taxon>
        <taxon>Arthropoda</taxon>
        <taxon>Chelicerata</taxon>
        <taxon>Arachnida</taxon>
        <taxon>Acari</taxon>
        <taxon>Parasitiformes</taxon>
        <taxon>Ixodida</taxon>
        <taxon>Ixodoidea</taxon>
        <taxon>Ixodidae</taxon>
        <taxon>Haemaphysalinae</taxon>
        <taxon>Haemaphysalis</taxon>
    </lineage>
</organism>
<dbReference type="CDD" id="cd06956">
    <property type="entry name" value="NR_DBD_RXR"/>
    <property type="match status" value="1"/>
</dbReference>
<evidence type="ECO:0000313" key="15">
    <source>
        <dbReference type="EMBL" id="KAH9372585.1"/>
    </source>
</evidence>
<dbReference type="GO" id="GO:0006364">
    <property type="term" value="P:rRNA processing"/>
    <property type="evidence" value="ECO:0007669"/>
    <property type="project" value="TreeGrafter"/>
</dbReference>
<keyword evidence="5" id="KW-0862">Zinc</keyword>
<dbReference type="InterPro" id="IPR000003">
    <property type="entry name" value="Retinoid-X_rcpt/HNF4"/>
</dbReference>
<evidence type="ECO:0000256" key="1">
    <source>
        <dbReference type="ARBA" id="ARBA00006421"/>
    </source>
</evidence>
<keyword evidence="7" id="KW-0238">DNA-binding</keyword>
<feature type="compositionally biased region" description="Basic and acidic residues" evidence="12">
    <location>
        <begin position="627"/>
        <end position="638"/>
    </location>
</feature>
<dbReference type="GO" id="GO:0003707">
    <property type="term" value="F:nuclear steroid receptor activity"/>
    <property type="evidence" value="ECO:0007669"/>
    <property type="project" value="InterPro"/>
</dbReference>
<dbReference type="GO" id="GO:0008270">
    <property type="term" value="F:zinc ion binding"/>
    <property type="evidence" value="ECO:0007669"/>
    <property type="project" value="UniProtKB-KW"/>
</dbReference>
<evidence type="ECO:0000256" key="4">
    <source>
        <dbReference type="ARBA" id="ARBA00022771"/>
    </source>
</evidence>
<dbReference type="Pfam" id="PF05291">
    <property type="entry name" value="Bystin"/>
    <property type="match status" value="1"/>
</dbReference>
<feature type="domain" description="NR LBD" evidence="14">
    <location>
        <begin position="683"/>
        <end position="907"/>
    </location>
</feature>
<dbReference type="GO" id="GO:0030688">
    <property type="term" value="C:preribosome, small subunit precursor"/>
    <property type="evidence" value="ECO:0007669"/>
    <property type="project" value="TreeGrafter"/>
</dbReference>
<dbReference type="PRINTS" id="PR00545">
    <property type="entry name" value="RETINOIDXR"/>
</dbReference>
<dbReference type="OrthoDB" id="5873264at2759"/>
<dbReference type="InterPro" id="IPR001723">
    <property type="entry name" value="Nuclear_hrmn_rcpt"/>
</dbReference>
<evidence type="ECO:0000259" key="14">
    <source>
        <dbReference type="PROSITE" id="PS51843"/>
    </source>
</evidence>
<feature type="compositionally biased region" description="Acidic residues" evidence="12">
    <location>
        <begin position="84"/>
        <end position="97"/>
    </location>
</feature>
<dbReference type="EMBL" id="JABSTR010000006">
    <property type="protein sequence ID" value="KAH9372585.1"/>
    <property type="molecule type" value="Genomic_DNA"/>
</dbReference>
<dbReference type="InterPro" id="IPR000536">
    <property type="entry name" value="Nucl_hrmn_rcpt_lig-bd"/>
</dbReference>
<dbReference type="InterPro" id="IPR013088">
    <property type="entry name" value="Znf_NHR/GATA"/>
</dbReference>
<feature type="domain" description="Nuclear receptor" evidence="13">
    <location>
        <begin position="552"/>
        <end position="627"/>
    </location>
</feature>
<feature type="compositionally biased region" description="Basic residues" evidence="12">
    <location>
        <begin position="1"/>
        <end position="14"/>
    </location>
</feature>
<keyword evidence="6" id="KW-0805">Transcription regulation</keyword>
<gene>
    <name evidence="15" type="ORF">HPB48_011684</name>
</gene>
<dbReference type="Pfam" id="PF00104">
    <property type="entry name" value="Hormone_recep"/>
    <property type="match status" value="1"/>
</dbReference>
<dbReference type="Pfam" id="PF00105">
    <property type="entry name" value="zf-C4"/>
    <property type="match status" value="1"/>
</dbReference>
<dbReference type="Gene3D" id="3.30.50.10">
    <property type="entry name" value="Erythroid Transcription Factor GATA-1, subunit A"/>
    <property type="match status" value="1"/>
</dbReference>
<dbReference type="GO" id="GO:0030515">
    <property type="term" value="F:snoRNA binding"/>
    <property type="evidence" value="ECO:0007669"/>
    <property type="project" value="TreeGrafter"/>
</dbReference>
<evidence type="ECO:0000256" key="3">
    <source>
        <dbReference type="ARBA" id="ARBA00022723"/>
    </source>
</evidence>
<dbReference type="FunFam" id="3.30.50.10:FF:000005">
    <property type="entry name" value="Retinoic acid receptor RXR-alpha"/>
    <property type="match status" value="1"/>
</dbReference>
<evidence type="ECO:0000313" key="16">
    <source>
        <dbReference type="Proteomes" id="UP000821853"/>
    </source>
</evidence>
<dbReference type="CDD" id="cd06943">
    <property type="entry name" value="NR_LBD_RXR_like"/>
    <property type="match status" value="1"/>
</dbReference>
<keyword evidence="8" id="KW-0804">Transcription</keyword>
<evidence type="ECO:0000256" key="5">
    <source>
        <dbReference type="ARBA" id="ARBA00022833"/>
    </source>
</evidence>
<feature type="region of interest" description="Disordered" evidence="12">
    <location>
        <begin position="627"/>
        <end position="652"/>
    </location>
</feature>
<sequence length="910" mass="101196">MGKASKIKVGKQRRNVPLDEQMKEEVTARKARNKIRNRKDEDELFVDDKLTKKILDQAPAQAGPRFKLPEAKPPRLLGNKNASSDEEDSEDEPEEDNTFYETIEVDEADEKALELFMNENAQARRTLADIIMEKLKEHQTEVATMFSDAGSVQMAELDPKVVEMYRGVKKATRIFASNLKEKMAQRFYNLVLLPRVRDDIAEYKKLNYHLYQALRKALFKPGAFFKGIILPLCESGTCTLREAIIVGSVLSKNSVPMLHACAAMLKIAEMPYTGANSIFLRLLLDKRYTLPFRVVDALVHHFLRFEREERELPVLWHQCLLSFCQRYKGDISSEQREALLALLRAQSHHSITPDIRWELQHATCRDLEVPEPPMEGTTATTAVGEEGMHQEQEEEAAVTTRAYNRCNELFARQSRVCRQLLIAARGADWSGNTGRVVPPWQLELGSGRRLPRLLRLGAVAPVNVHPRPLEDSLFVIARPISPQGRACAAGPPAPTMAYQEPARSLNGGASSNGVSSSLLPPSSYLSGGGYGPPMTVNRGPMDAQPHPLSGSKHLCSICGDRASGKHYGVYSCEGCKGFFKRTVRKDLTYACREERRCVVDKRQRNRCQYCRYQKCLACGMKREAVQEERQRSKDRNDNEVESTSGGGVASMGMGMGITLGGSSSSVLGGGGIVGAVVGAPPGSPDMPLERILEAEMRVDQPAPSASAAADRDPVNSMCQAAERQLHELVQWARRIPHFEELPIEDRTALLKAGWNELLIAAFSHRSVPVRDGIVLATGLVVQRNSAHGAGVGDIFDRVLAELVAKMRDMKMDKTELGCLRAVVLFNPDAKGLRQAARVEALREKVYAALEDHCRRHHPDQPGRFGKLLLRLPALRSIGLKCLEHLFFFKLIGDTPIDSFLLNMLEAPADP</sequence>
<dbReference type="InterPro" id="IPR035500">
    <property type="entry name" value="NHR-like_dom_sf"/>
</dbReference>
<keyword evidence="16" id="KW-1185">Reference proteome</keyword>
<dbReference type="Gene3D" id="1.10.565.10">
    <property type="entry name" value="Retinoid X Receptor"/>
    <property type="match status" value="1"/>
</dbReference>
<evidence type="ECO:0000259" key="13">
    <source>
        <dbReference type="PROSITE" id="PS51030"/>
    </source>
</evidence>
<dbReference type="AlphaFoldDB" id="A0A9J6GCP4"/>
<evidence type="ECO:0000256" key="7">
    <source>
        <dbReference type="ARBA" id="ARBA00023125"/>
    </source>
</evidence>
<keyword evidence="4" id="KW-0863">Zinc-finger</keyword>
<evidence type="ECO:0000256" key="6">
    <source>
        <dbReference type="ARBA" id="ARBA00023015"/>
    </source>
</evidence>
<evidence type="ECO:0000256" key="8">
    <source>
        <dbReference type="ARBA" id="ARBA00023163"/>
    </source>
</evidence>
<evidence type="ECO:0000256" key="2">
    <source>
        <dbReference type="ARBA" id="ARBA00007114"/>
    </source>
</evidence>
<dbReference type="GO" id="GO:0043565">
    <property type="term" value="F:sequence-specific DNA binding"/>
    <property type="evidence" value="ECO:0007669"/>
    <property type="project" value="InterPro"/>
</dbReference>
<feature type="compositionally biased region" description="Basic and acidic residues" evidence="12">
    <location>
        <begin position="16"/>
        <end position="28"/>
    </location>
</feature>
<dbReference type="FunFam" id="1.10.565.10:FF:000052">
    <property type="entry name" value="Ultraspiracle nuclear receptor"/>
    <property type="match status" value="1"/>
</dbReference>
<dbReference type="InterPro" id="IPR007955">
    <property type="entry name" value="Bystin"/>
</dbReference>
<keyword evidence="3" id="KW-0479">Metal-binding</keyword>
<keyword evidence="9" id="KW-0675">Receptor</keyword>
<dbReference type="PROSITE" id="PS51843">
    <property type="entry name" value="NR_LBD"/>
    <property type="match status" value="1"/>
</dbReference>
<accession>A0A9J6GCP4</accession>
<dbReference type="SUPFAM" id="SSF48508">
    <property type="entry name" value="Nuclear receptor ligand-binding domain"/>
    <property type="match status" value="1"/>
</dbReference>
<name>A0A9J6GCP4_HAELO</name>
<evidence type="ECO:0000256" key="12">
    <source>
        <dbReference type="SAM" id="MobiDB-lite"/>
    </source>
</evidence>
<dbReference type="GO" id="GO:0005730">
    <property type="term" value="C:nucleolus"/>
    <property type="evidence" value="ECO:0007669"/>
    <property type="project" value="TreeGrafter"/>
</dbReference>
<protein>
    <recommendedName>
        <fullName evidence="11">Nuclear receptor subfamily 2 group B member 4</fullName>
    </recommendedName>
</protein>
<dbReference type="PRINTS" id="PR00398">
    <property type="entry name" value="STRDHORMONER"/>
</dbReference>
<dbReference type="SUPFAM" id="SSF57716">
    <property type="entry name" value="Glucocorticoid receptor-like (DNA-binding domain)"/>
    <property type="match status" value="1"/>
</dbReference>
<comment type="similarity">
    <text evidence="2">Belongs to the bystin family.</text>
</comment>
<dbReference type="PRINTS" id="PR00047">
    <property type="entry name" value="STROIDFINGER"/>
</dbReference>
<dbReference type="SMART" id="SM00399">
    <property type="entry name" value="ZnF_C4"/>
    <property type="match status" value="1"/>
</dbReference>
<dbReference type="Proteomes" id="UP000821853">
    <property type="component" value="Chromosome 4"/>
</dbReference>
<dbReference type="InterPro" id="IPR001628">
    <property type="entry name" value="Znf_hrmn_rcpt"/>
</dbReference>
<dbReference type="GO" id="GO:0005737">
    <property type="term" value="C:cytoplasm"/>
    <property type="evidence" value="ECO:0007669"/>
    <property type="project" value="TreeGrafter"/>
</dbReference>
<feature type="region of interest" description="Disordered" evidence="12">
    <location>
        <begin position="1"/>
        <end position="41"/>
    </location>
</feature>
<dbReference type="VEuPathDB" id="VectorBase:HLOH_048036"/>
<dbReference type="PROSITE" id="PS00031">
    <property type="entry name" value="NUCLEAR_REC_DBD_1"/>
    <property type="match status" value="1"/>
</dbReference>
<comment type="similarity">
    <text evidence="1">Belongs to the nuclear hormone receptor family. NR2 subfamily.</text>
</comment>